<organism evidence="1 2">
    <name type="scientific">Candidatus Ichthyocystis hellenicum</name>
    <dbReference type="NCBI Taxonomy" id="1561003"/>
    <lineage>
        <taxon>Bacteria</taxon>
        <taxon>Pseudomonadati</taxon>
        <taxon>Pseudomonadota</taxon>
        <taxon>Betaproteobacteria</taxon>
        <taxon>Burkholderiales</taxon>
        <taxon>Candidatus Ichthyocystis</taxon>
    </lineage>
</organism>
<proteinExistence type="predicted"/>
<accession>A0A0S4M140</accession>
<reference evidence="2" key="1">
    <citation type="submission" date="2015-11" db="EMBL/GenBank/DDBJ databases">
        <authorList>
            <person name="Seth-Smith H.M.B."/>
        </authorList>
    </citation>
    <scope>NUCLEOTIDE SEQUENCE [LARGE SCALE GENOMIC DNA]</scope>
    <source>
        <strain evidence="2">2013Ark11</strain>
    </source>
</reference>
<evidence type="ECO:0000313" key="1">
    <source>
        <dbReference type="EMBL" id="CUT17003.1"/>
    </source>
</evidence>
<protein>
    <submittedName>
        <fullName evidence="1">Putative coiled coil protein</fullName>
    </submittedName>
</protein>
<name>A0A0S4M140_9BURK</name>
<gene>
    <name evidence="1" type="ORF">Ark11_0144</name>
</gene>
<dbReference type="AlphaFoldDB" id="A0A0S4M140"/>
<dbReference type="EMBL" id="LN906597">
    <property type="protein sequence ID" value="CUT17003.1"/>
    <property type="molecule type" value="Genomic_DNA"/>
</dbReference>
<sequence length="197" mass="22294">MGLTSTLALSVINLSLRQDETLRSYLSRHDQKILAVSWKDWLGQYKVVDGQLTYYPQGKSPNLKICVPDDIITQLSLGKKSFSKQIVIEGETHFAQDIDFIAKNLSLPVEELLTTKIGPTATQIIMKILSSISDECASFAQNTVETIVHYGTNQGELFVSEEEWRNTMDKAQQLSSRISNIEKRIDNLFDKMKQHLS</sequence>
<dbReference type="OrthoDB" id="9865088at2"/>
<evidence type="ECO:0000313" key="2">
    <source>
        <dbReference type="Proteomes" id="UP000198651"/>
    </source>
</evidence>
<dbReference type="STRING" id="1561003.Ark11_0144"/>
<keyword evidence="2" id="KW-1185">Reference proteome</keyword>
<dbReference type="RefSeq" id="WP_092342563.1">
    <property type="nucleotide sequence ID" value="NZ_FLSL01000087.1"/>
</dbReference>
<dbReference type="Proteomes" id="UP000198651">
    <property type="component" value="Chromosome I"/>
</dbReference>